<reference evidence="1" key="1">
    <citation type="submission" date="2020-12" db="EMBL/GenBank/DDBJ databases">
        <authorList>
            <person name="Iha C."/>
        </authorList>
    </citation>
    <scope>NUCLEOTIDE SEQUENCE</scope>
</reference>
<proteinExistence type="predicted"/>
<organism evidence="1 2">
    <name type="scientific">Ostreobium quekettii</name>
    <dbReference type="NCBI Taxonomy" id="121088"/>
    <lineage>
        <taxon>Eukaryota</taxon>
        <taxon>Viridiplantae</taxon>
        <taxon>Chlorophyta</taxon>
        <taxon>core chlorophytes</taxon>
        <taxon>Ulvophyceae</taxon>
        <taxon>TCBD clade</taxon>
        <taxon>Bryopsidales</taxon>
        <taxon>Ostreobineae</taxon>
        <taxon>Ostreobiaceae</taxon>
        <taxon>Ostreobium</taxon>
    </lineage>
</organism>
<keyword evidence="2" id="KW-1185">Reference proteome</keyword>
<dbReference type="AlphaFoldDB" id="A0A8S1J214"/>
<evidence type="ECO:0000313" key="2">
    <source>
        <dbReference type="Proteomes" id="UP000708148"/>
    </source>
</evidence>
<protein>
    <recommendedName>
        <fullName evidence="3">Thiol-disulfide oxidoreductase DCC</fullName>
    </recommendedName>
</protein>
<dbReference type="Pfam" id="PF04134">
    <property type="entry name" value="DCC1-like"/>
    <property type="match status" value="1"/>
</dbReference>
<accession>A0A8S1J214</accession>
<dbReference type="EMBL" id="CAJHUC010001131">
    <property type="protein sequence ID" value="CAD7699894.1"/>
    <property type="molecule type" value="Genomic_DNA"/>
</dbReference>
<dbReference type="GO" id="GO:0015035">
    <property type="term" value="F:protein-disulfide reductase activity"/>
    <property type="evidence" value="ECO:0007669"/>
    <property type="project" value="InterPro"/>
</dbReference>
<evidence type="ECO:0000313" key="1">
    <source>
        <dbReference type="EMBL" id="CAD7699894.1"/>
    </source>
</evidence>
<evidence type="ECO:0008006" key="3">
    <source>
        <dbReference type="Google" id="ProtNLM"/>
    </source>
</evidence>
<dbReference type="InterPro" id="IPR052927">
    <property type="entry name" value="DCC_oxidoreductase"/>
</dbReference>
<comment type="caution">
    <text evidence="1">The sequence shown here is derived from an EMBL/GenBank/DDBJ whole genome shotgun (WGS) entry which is preliminary data.</text>
</comment>
<name>A0A8S1J214_9CHLO</name>
<gene>
    <name evidence="1" type="ORF">OSTQU699_LOCUS5253</name>
</gene>
<dbReference type="InterPro" id="IPR007263">
    <property type="entry name" value="DCC1-like"/>
</dbReference>
<dbReference type="PANTHER" id="PTHR33639:SF2">
    <property type="entry name" value="DUF393 DOMAIN-CONTAINING PROTEIN"/>
    <property type="match status" value="1"/>
</dbReference>
<dbReference type="OrthoDB" id="410458at2759"/>
<dbReference type="Proteomes" id="UP000708148">
    <property type="component" value="Unassembled WGS sequence"/>
</dbReference>
<dbReference type="PANTHER" id="PTHR33639">
    <property type="entry name" value="THIOL-DISULFIDE OXIDOREDUCTASE DCC"/>
    <property type="match status" value="1"/>
</dbReference>
<sequence length="142" mass="16069">MPRADRHTVLIDGECVLCDGFAVFVARHDPHGAFVFETQQSPAGQQLLDLHNLPNDLNTIVLIERSGKAERAHVKSSAVLRIARRLSFPIWLAAGFLVVPSFARDWCYDVVAGNRYRLFGRKETCGLPDKVIRERLTRKLEE</sequence>